<evidence type="ECO:0000313" key="3">
    <source>
        <dbReference type="EMBL" id="MBB6210692.1"/>
    </source>
</evidence>
<dbReference type="EMBL" id="JACIIX010000007">
    <property type="protein sequence ID" value="MBB6210692.1"/>
    <property type="molecule type" value="Genomic_DNA"/>
</dbReference>
<evidence type="ECO:0000256" key="1">
    <source>
        <dbReference type="SAM" id="MobiDB-lite"/>
    </source>
</evidence>
<accession>A0A7X0DNY3</accession>
<reference evidence="3 4" key="1">
    <citation type="submission" date="2020-08" db="EMBL/GenBank/DDBJ databases">
        <title>Genomic Encyclopedia of Type Strains, Phase IV (KMG-IV): sequencing the most valuable type-strain genomes for metagenomic binning, comparative biology and taxonomic classification.</title>
        <authorList>
            <person name="Goeker M."/>
        </authorList>
    </citation>
    <scope>NUCLEOTIDE SEQUENCE [LARGE SCALE GENOMIC DNA]</scope>
    <source>
        <strain evidence="3 4">DSM 11590</strain>
    </source>
</reference>
<evidence type="ECO:0000313" key="4">
    <source>
        <dbReference type="Proteomes" id="UP000544872"/>
    </source>
</evidence>
<proteinExistence type="predicted"/>
<evidence type="ECO:0000256" key="2">
    <source>
        <dbReference type="SAM" id="SignalP"/>
    </source>
</evidence>
<feature type="signal peptide" evidence="2">
    <location>
        <begin position="1"/>
        <end position="23"/>
    </location>
</feature>
<keyword evidence="2" id="KW-0732">Signal</keyword>
<sequence>MSLSKSRVLVLGVTMALAGCSFANDALFPSLGGEPGIQSSSLDQPPSLGSSSFVPQSVTPGQPTGTFVGQKVQTFRAELSNLQGVIRQRNQQLQSLRMQTINDSRVYHETVASVNARLQVGTTPGNPELHNQWSRAQSQLDRLNMDVAALNQLATTVSSDSAMTVYLLDSIRAAYSLSGAVDEDHRQLQTLEVETNQTVVLIERLLSELSQDISRQQGYIGNERSNLNTLALGVKNGQLYGASIGNQAMIRGNAVSQDTGLVSPQGMAGDRRPLVVIRFDRPNVSYEQQLYQAVSRAVERRPNAVFDLVAVSPSTGGAGQSAMAAANARRSAEQVMRSLTDMGVGADRIRMSAMSSGGASSNEVHLYVR</sequence>
<feature type="region of interest" description="Disordered" evidence="1">
    <location>
        <begin position="37"/>
        <end position="65"/>
    </location>
</feature>
<protein>
    <recommendedName>
        <fullName evidence="5">Magnetosome membrane associated protein MmeA</fullName>
    </recommendedName>
</protein>
<dbReference type="PROSITE" id="PS51257">
    <property type="entry name" value="PROKAR_LIPOPROTEIN"/>
    <property type="match status" value="1"/>
</dbReference>
<comment type="caution">
    <text evidence="3">The sequence shown here is derived from an EMBL/GenBank/DDBJ whole genome shotgun (WGS) entry which is preliminary data.</text>
</comment>
<dbReference type="Proteomes" id="UP000544872">
    <property type="component" value="Unassembled WGS sequence"/>
</dbReference>
<keyword evidence="4" id="KW-1185">Reference proteome</keyword>
<organism evidence="3 4">
    <name type="scientific">Novispirillum itersonii</name>
    <name type="common">Aquaspirillum itersonii</name>
    <dbReference type="NCBI Taxonomy" id="189"/>
    <lineage>
        <taxon>Bacteria</taxon>
        <taxon>Pseudomonadati</taxon>
        <taxon>Pseudomonadota</taxon>
        <taxon>Alphaproteobacteria</taxon>
        <taxon>Rhodospirillales</taxon>
        <taxon>Novispirillaceae</taxon>
        <taxon>Novispirillum</taxon>
    </lineage>
</organism>
<gene>
    <name evidence="3" type="ORF">FHS48_002117</name>
</gene>
<evidence type="ECO:0008006" key="5">
    <source>
        <dbReference type="Google" id="ProtNLM"/>
    </source>
</evidence>
<feature type="chain" id="PRO_5030526980" description="Magnetosome membrane associated protein MmeA" evidence="2">
    <location>
        <begin position="24"/>
        <end position="369"/>
    </location>
</feature>
<dbReference type="RefSeq" id="WP_184263522.1">
    <property type="nucleotide sequence ID" value="NZ_JACIIX010000007.1"/>
</dbReference>
<name>A0A7X0DNY3_NOVIT</name>
<dbReference type="AlphaFoldDB" id="A0A7X0DNY3"/>